<dbReference type="Proteomes" id="UP000243376">
    <property type="component" value="Unassembled WGS sequence"/>
</dbReference>
<dbReference type="Pfam" id="PF02514">
    <property type="entry name" value="CobN-Mg_chel"/>
    <property type="match status" value="1"/>
</dbReference>
<comment type="caution">
    <text evidence="2">The sequence shown here is derived from an EMBL/GenBank/DDBJ whole genome shotgun (WGS) entry which is preliminary data.</text>
</comment>
<evidence type="ECO:0000313" key="3">
    <source>
        <dbReference type="Proteomes" id="UP000243376"/>
    </source>
</evidence>
<feature type="domain" description="CobN/magnesium chelatase" evidence="1">
    <location>
        <begin position="2"/>
        <end position="333"/>
    </location>
</feature>
<gene>
    <name evidence="2" type="ORF">C0184_04965</name>
</gene>
<dbReference type="PANTHER" id="PTHR44119:SF1">
    <property type="entry name" value="MAGNESIUM-CHELATASE SUBUNIT CHLH, CHLOROPLASTIC"/>
    <property type="match status" value="1"/>
</dbReference>
<protein>
    <submittedName>
        <fullName evidence="2">Magnesium chelatase subunit H</fullName>
    </submittedName>
</protein>
<organism evidence="2 3">
    <name type="scientific">Chloroflexus aggregans</name>
    <dbReference type="NCBI Taxonomy" id="152260"/>
    <lineage>
        <taxon>Bacteria</taxon>
        <taxon>Bacillati</taxon>
        <taxon>Chloroflexota</taxon>
        <taxon>Chloroflexia</taxon>
        <taxon>Chloroflexales</taxon>
        <taxon>Chloroflexineae</taxon>
        <taxon>Chloroflexaceae</taxon>
        <taxon>Chloroflexus</taxon>
    </lineage>
</organism>
<feature type="non-terminal residue" evidence="2">
    <location>
        <position position="1"/>
    </location>
</feature>
<sequence length="334" mass="36721">AVANELIERVRAEQGTYPETVAMVLWGTDNIKTEGEGIAQALALVGARAITDEIGRVTAVELIPLAELGRPRIDVVLTVSGIFRDLFAAQAALLDRAIRMAATADEPLDQNFVRAHAVVQAAELGLSLEEAATRVFSNASGSYGANVNHLVESSTWEEDGQLAEAFITRKSFAFQPGGEWREARAVMEKALATVRVTFQNVDSIENGISDIDHYYEYLGGLTKSVEKTRGDRPMTLMGEVAELVTPGANRVRSLEQMVRMESRAKLLNPKWYEGMLKHGYEGVHEIEIRVSNTYGWSATAQAVEGWVYQGIAETYLLDPEMRERLANLNPHATA</sequence>
<dbReference type="EMBL" id="PNIQ01000323">
    <property type="protein sequence ID" value="PMP83680.1"/>
    <property type="molecule type" value="Genomic_DNA"/>
</dbReference>
<proteinExistence type="predicted"/>
<evidence type="ECO:0000259" key="1">
    <source>
        <dbReference type="Pfam" id="PF02514"/>
    </source>
</evidence>
<dbReference type="PANTHER" id="PTHR44119">
    <property type="entry name" value="MAGNESIUM-CHELATASE SUBUNIT CHLH, CHLOROPLASTIC"/>
    <property type="match status" value="1"/>
</dbReference>
<evidence type="ECO:0000313" key="2">
    <source>
        <dbReference type="EMBL" id="PMP83680.1"/>
    </source>
</evidence>
<dbReference type="AlphaFoldDB" id="A0A2J6X8S6"/>
<dbReference type="InterPro" id="IPR003672">
    <property type="entry name" value="CobN/Mg_chltase"/>
</dbReference>
<feature type="non-terminal residue" evidence="2">
    <location>
        <position position="334"/>
    </location>
</feature>
<name>A0A2J6X8S6_9CHLR</name>
<accession>A0A2J6X8S6</accession>
<reference evidence="2 3" key="1">
    <citation type="submission" date="2018-01" db="EMBL/GenBank/DDBJ databases">
        <title>Metagenomic assembled genomes from two thermal pools in the Uzon Caldera, Kamchatka, Russia.</title>
        <authorList>
            <person name="Wilkins L."/>
            <person name="Ettinger C."/>
        </authorList>
    </citation>
    <scope>NUCLEOTIDE SEQUENCE [LARGE SCALE GENOMIC DNA]</scope>
    <source>
        <strain evidence="2">ZAV-02</strain>
    </source>
</reference>